<evidence type="ECO:0000313" key="1">
    <source>
        <dbReference type="EMBL" id="GFS71714.1"/>
    </source>
</evidence>
<dbReference type="OrthoDB" id="10306363at2759"/>
<dbReference type="Proteomes" id="UP000887013">
    <property type="component" value="Unassembled WGS sequence"/>
</dbReference>
<dbReference type="AlphaFoldDB" id="A0A8X6T072"/>
<comment type="caution">
    <text evidence="1">The sequence shown here is derived from an EMBL/GenBank/DDBJ whole genome shotgun (WGS) entry which is preliminary data.</text>
</comment>
<name>A0A8X6T072_NEPPI</name>
<sequence length="89" mass="9741">MDPAAVGFRSILRITAAHCVCCYCIVARIATFPAPLPFPSAFWKERERGPTDELIVGIAGRYSLILWSVVPFPTPQSLGADSFLGAWED</sequence>
<dbReference type="EMBL" id="BMAW01049666">
    <property type="protein sequence ID" value="GFS71714.1"/>
    <property type="molecule type" value="Genomic_DNA"/>
</dbReference>
<protein>
    <submittedName>
        <fullName evidence="1">Uncharacterized protein</fullName>
    </submittedName>
</protein>
<gene>
    <name evidence="1" type="ORF">NPIL_267371</name>
</gene>
<proteinExistence type="predicted"/>
<evidence type="ECO:0000313" key="2">
    <source>
        <dbReference type="Proteomes" id="UP000887013"/>
    </source>
</evidence>
<accession>A0A8X6T072</accession>
<keyword evidence="2" id="KW-1185">Reference proteome</keyword>
<reference evidence="1" key="1">
    <citation type="submission" date="2020-08" db="EMBL/GenBank/DDBJ databases">
        <title>Multicomponent nature underlies the extraordinary mechanical properties of spider dragline silk.</title>
        <authorList>
            <person name="Kono N."/>
            <person name="Nakamura H."/>
            <person name="Mori M."/>
            <person name="Yoshida Y."/>
            <person name="Ohtoshi R."/>
            <person name="Malay A.D."/>
            <person name="Moran D.A.P."/>
            <person name="Tomita M."/>
            <person name="Numata K."/>
            <person name="Arakawa K."/>
        </authorList>
    </citation>
    <scope>NUCLEOTIDE SEQUENCE</scope>
</reference>
<organism evidence="1 2">
    <name type="scientific">Nephila pilipes</name>
    <name type="common">Giant wood spider</name>
    <name type="synonym">Nephila maculata</name>
    <dbReference type="NCBI Taxonomy" id="299642"/>
    <lineage>
        <taxon>Eukaryota</taxon>
        <taxon>Metazoa</taxon>
        <taxon>Ecdysozoa</taxon>
        <taxon>Arthropoda</taxon>
        <taxon>Chelicerata</taxon>
        <taxon>Arachnida</taxon>
        <taxon>Araneae</taxon>
        <taxon>Araneomorphae</taxon>
        <taxon>Entelegynae</taxon>
        <taxon>Araneoidea</taxon>
        <taxon>Nephilidae</taxon>
        <taxon>Nephila</taxon>
    </lineage>
</organism>